<dbReference type="PROSITE" id="PS51352">
    <property type="entry name" value="THIOREDOXIN_2"/>
    <property type="match status" value="1"/>
</dbReference>
<dbReference type="Pfam" id="PF08534">
    <property type="entry name" value="Redoxin"/>
    <property type="match status" value="1"/>
</dbReference>
<proteinExistence type="predicted"/>
<reference evidence="3 4" key="1">
    <citation type="submission" date="2022-01" db="EMBL/GenBank/DDBJ databases">
        <title>Mariniradius saccharolyticus sp. nov., isolated from sediment of a river.</title>
        <authorList>
            <person name="Liu H."/>
        </authorList>
    </citation>
    <scope>NUCLEOTIDE SEQUENCE [LARGE SCALE GENOMIC DNA]</scope>
    <source>
        <strain evidence="3 4">RY-2</strain>
    </source>
</reference>
<evidence type="ECO:0000313" key="4">
    <source>
        <dbReference type="Proteomes" id="UP001201449"/>
    </source>
</evidence>
<dbReference type="CDD" id="cd02966">
    <property type="entry name" value="TlpA_like_family"/>
    <property type="match status" value="1"/>
</dbReference>
<accession>A0ABS9BSV3</accession>
<evidence type="ECO:0000256" key="1">
    <source>
        <dbReference type="SAM" id="SignalP"/>
    </source>
</evidence>
<dbReference type="RefSeq" id="WP_234861168.1">
    <property type="nucleotide sequence ID" value="NZ_JAKEVZ010000005.1"/>
</dbReference>
<dbReference type="EMBL" id="JAKEVZ010000005">
    <property type="protein sequence ID" value="MCF1751135.1"/>
    <property type="molecule type" value="Genomic_DNA"/>
</dbReference>
<feature type="chain" id="PRO_5047017377" evidence="1">
    <location>
        <begin position="23"/>
        <end position="245"/>
    </location>
</feature>
<dbReference type="InterPro" id="IPR013740">
    <property type="entry name" value="Redoxin"/>
</dbReference>
<keyword evidence="4" id="KW-1185">Reference proteome</keyword>
<dbReference type="PANTHER" id="PTHR42852">
    <property type="entry name" value="THIOL:DISULFIDE INTERCHANGE PROTEIN DSBE"/>
    <property type="match status" value="1"/>
</dbReference>
<evidence type="ECO:0000259" key="2">
    <source>
        <dbReference type="PROSITE" id="PS51352"/>
    </source>
</evidence>
<evidence type="ECO:0000313" key="3">
    <source>
        <dbReference type="EMBL" id="MCF1751135.1"/>
    </source>
</evidence>
<dbReference type="InterPro" id="IPR036249">
    <property type="entry name" value="Thioredoxin-like_sf"/>
</dbReference>
<protein>
    <submittedName>
        <fullName evidence="3">TlpA family protein disulfide reductase</fullName>
    </submittedName>
</protein>
<keyword evidence="1" id="KW-0732">Signal</keyword>
<dbReference type="PANTHER" id="PTHR42852:SF13">
    <property type="entry name" value="PROTEIN DIPZ"/>
    <property type="match status" value="1"/>
</dbReference>
<feature type="domain" description="Thioredoxin" evidence="2">
    <location>
        <begin position="99"/>
        <end position="245"/>
    </location>
</feature>
<dbReference type="Gene3D" id="3.40.30.10">
    <property type="entry name" value="Glutaredoxin"/>
    <property type="match status" value="1"/>
</dbReference>
<name>A0ABS9BSV3_9BACT</name>
<gene>
    <name evidence="3" type="ORF">L0U89_08635</name>
</gene>
<dbReference type="InterPro" id="IPR050553">
    <property type="entry name" value="Thioredoxin_ResA/DsbE_sf"/>
</dbReference>
<dbReference type="SUPFAM" id="SSF52833">
    <property type="entry name" value="Thioredoxin-like"/>
    <property type="match status" value="1"/>
</dbReference>
<organism evidence="3 4">
    <name type="scientific">Mariniradius sediminis</name>
    <dbReference type="NCBI Taxonomy" id="2909237"/>
    <lineage>
        <taxon>Bacteria</taxon>
        <taxon>Pseudomonadati</taxon>
        <taxon>Bacteroidota</taxon>
        <taxon>Cytophagia</taxon>
        <taxon>Cytophagales</taxon>
        <taxon>Cyclobacteriaceae</taxon>
        <taxon>Mariniradius</taxon>
    </lineage>
</organism>
<dbReference type="InterPro" id="IPR013766">
    <property type="entry name" value="Thioredoxin_domain"/>
</dbReference>
<dbReference type="Proteomes" id="UP001201449">
    <property type="component" value="Unassembled WGS sequence"/>
</dbReference>
<comment type="caution">
    <text evidence="3">The sequence shown here is derived from an EMBL/GenBank/DDBJ whole genome shotgun (WGS) entry which is preliminary data.</text>
</comment>
<sequence length="245" mass="28336">MKTKIQFVVFLLGMLTSITGFSQSNVYYRDANGTIKDQKTYNEQKDKALASMLEFSKSMNIYEELDQEFNRNDSLVYSYKWHFTDNVDRTKAEIERKKALIGKVFPINAVKTLDGRVVSIDDFKGKPTLVNMWFTTCKPCIEEMPVLNQMQAENSDRFNFLSITFESESAVRKFLKRFDFEFEHIVDSDELTSDLGFQSFPVNLFLDKEGRLRVIEGNIPYKKNENGELEISDGAEFLAILEGLL</sequence>
<feature type="signal peptide" evidence="1">
    <location>
        <begin position="1"/>
        <end position="22"/>
    </location>
</feature>